<dbReference type="Gene3D" id="3.50.50.60">
    <property type="entry name" value="FAD/NAD(P)-binding domain"/>
    <property type="match status" value="2"/>
</dbReference>
<dbReference type="Proteomes" id="UP000285908">
    <property type="component" value="Unassembled WGS sequence"/>
</dbReference>
<gene>
    <name evidence="7" type="ORF">EKE94_08230</name>
</gene>
<keyword evidence="4" id="KW-0560">Oxidoreductase</keyword>
<evidence type="ECO:0000256" key="4">
    <source>
        <dbReference type="ARBA" id="ARBA00023002"/>
    </source>
</evidence>
<evidence type="ECO:0000259" key="5">
    <source>
        <dbReference type="Pfam" id="PF07992"/>
    </source>
</evidence>
<evidence type="ECO:0000256" key="2">
    <source>
        <dbReference type="ARBA" id="ARBA00022630"/>
    </source>
</evidence>
<evidence type="ECO:0000256" key="1">
    <source>
        <dbReference type="ARBA" id="ARBA00001974"/>
    </source>
</evidence>
<dbReference type="InterPro" id="IPR036188">
    <property type="entry name" value="FAD/NAD-bd_sf"/>
</dbReference>
<dbReference type="EMBL" id="RQXX01000002">
    <property type="protein sequence ID" value="RVV98868.1"/>
    <property type="molecule type" value="Genomic_DNA"/>
</dbReference>
<keyword evidence="2" id="KW-0285">Flavoprotein</keyword>
<protein>
    <submittedName>
        <fullName evidence="7">Pyridine nucleotide-disulfide oxidoreductase</fullName>
    </submittedName>
</protein>
<accession>A0A438AJL7</accession>
<dbReference type="InterPro" id="IPR050446">
    <property type="entry name" value="FAD-oxidoreductase/Apoptosis"/>
</dbReference>
<reference evidence="7 8" key="1">
    <citation type="submission" date="2018-11" db="EMBL/GenBank/DDBJ databases">
        <title>Mesobaculum littorinae gen. nov., sp. nov., isolated from Littorina scabra that represents a novel genus of the order Rhodobacteraceae.</title>
        <authorList>
            <person name="Li F."/>
        </authorList>
    </citation>
    <scope>NUCLEOTIDE SEQUENCE [LARGE SCALE GENOMIC DNA]</scope>
    <source>
        <strain evidence="7 8">M0103</strain>
    </source>
</reference>
<keyword evidence="3" id="KW-0274">FAD</keyword>
<name>A0A438AJL7_9RHOB</name>
<comment type="cofactor">
    <cofactor evidence="1">
        <name>FAD</name>
        <dbReference type="ChEBI" id="CHEBI:57692"/>
    </cofactor>
</comment>
<evidence type="ECO:0000313" key="8">
    <source>
        <dbReference type="Proteomes" id="UP000285908"/>
    </source>
</evidence>
<dbReference type="InterPro" id="IPR016156">
    <property type="entry name" value="FAD/NAD-linked_Rdtase_dimer_sf"/>
</dbReference>
<organism evidence="7 8">
    <name type="scientific">Mesobaculum littorinae</name>
    <dbReference type="NCBI Taxonomy" id="2486419"/>
    <lineage>
        <taxon>Bacteria</taxon>
        <taxon>Pseudomonadati</taxon>
        <taxon>Pseudomonadota</taxon>
        <taxon>Alphaproteobacteria</taxon>
        <taxon>Rhodobacterales</taxon>
        <taxon>Roseobacteraceae</taxon>
        <taxon>Mesobaculum</taxon>
    </lineage>
</organism>
<comment type="caution">
    <text evidence="7">The sequence shown here is derived from an EMBL/GenBank/DDBJ whole genome shotgun (WGS) entry which is preliminary data.</text>
</comment>
<dbReference type="SUPFAM" id="SSF51905">
    <property type="entry name" value="FAD/NAD(P)-binding domain"/>
    <property type="match status" value="2"/>
</dbReference>
<evidence type="ECO:0000259" key="6">
    <source>
        <dbReference type="Pfam" id="PF14759"/>
    </source>
</evidence>
<proteinExistence type="predicted"/>
<dbReference type="PRINTS" id="PR00411">
    <property type="entry name" value="PNDRDTASEI"/>
</dbReference>
<dbReference type="PRINTS" id="PR00368">
    <property type="entry name" value="FADPNR"/>
</dbReference>
<dbReference type="Pfam" id="PF14759">
    <property type="entry name" value="Reductase_C"/>
    <property type="match status" value="1"/>
</dbReference>
<sequence length="401" mass="42719">MAWGPPPARVVIVGAGQGGFQAAASLRQEKFEGEILLIGAEEGLPYQRPPLSKAYLKSGDAEALNLRPAAFFEKNDVTLRPGTRVTSIDRDAQRVQAGGSEIPYDHLILATGTSNLRPTIEGLDRALDLRTLVDAQRLRVAMEDAERCAVIGGGFIGLEFAAVARGLGRRVIVAEASDRLMARVVSPEMSARFADKHCEIGTELALGRTVTSVSSGGIAFDDGTEMPADLVLLAAGVRPNDDLAREAGLACDNGIVVDATLLTADPAISALGDCAAFPDPRTGRMVRLESVQAATDHARAVARRLVHGTEDPYAAVPWFWSDQADWKLQITGFGRPQDDSVRTENGAILRFDGEVLSAVETVNDAKTHMKSRRLMAAALTDPGAGLVRDRLASVGYDLLAL</sequence>
<dbReference type="AlphaFoldDB" id="A0A438AJL7"/>
<dbReference type="OrthoDB" id="7809559at2"/>
<dbReference type="SUPFAM" id="SSF55424">
    <property type="entry name" value="FAD/NAD-linked reductases, dimerisation (C-terminal) domain"/>
    <property type="match status" value="1"/>
</dbReference>
<dbReference type="InterPro" id="IPR023753">
    <property type="entry name" value="FAD/NAD-binding_dom"/>
</dbReference>
<evidence type="ECO:0000256" key="3">
    <source>
        <dbReference type="ARBA" id="ARBA00022827"/>
    </source>
</evidence>
<feature type="domain" description="FAD/NAD(P)-binding" evidence="5">
    <location>
        <begin position="9"/>
        <end position="298"/>
    </location>
</feature>
<dbReference type="RefSeq" id="WP_127906102.1">
    <property type="nucleotide sequence ID" value="NZ_RQXX01000002.1"/>
</dbReference>
<evidence type="ECO:0000313" key="7">
    <source>
        <dbReference type="EMBL" id="RVV98868.1"/>
    </source>
</evidence>
<dbReference type="Gene3D" id="3.30.390.30">
    <property type="match status" value="1"/>
</dbReference>
<dbReference type="InterPro" id="IPR028202">
    <property type="entry name" value="Reductase_C"/>
</dbReference>
<keyword evidence="8" id="KW-1185">Reference proteome</keyword>
<dbReference type="PANTHER" id="PTHR43557">
    <property type="entry name" value="APOPTOSIS-INDUCING FACTOR 1"/>
    <property type="match status" value="1"/>
</dbReference>
<feature type="domain" description="Reductase C-terminal" evidence="6">
    <location>
        <begin position="318"/>
        <end position="381"/>
    </location>
</feature>
<dbReference type="GO" id="GO:0016651">
    <property type="term" value="F:oxidoreductase activity, acting on NAD(P)H"/>
    <property type="evidence" value="ECO:0007669"/>
    <property type="project" value="TreeGrafter"/>
</dbReference>
<dbReference type="PANTHER" id="PTHR43557:SF2">
    <property type="entry name" value="RIESKE DOMAIN-CONTAINING PROTEIN-RELATED"/>
    <property type="match status" value="1"/>
</dbReference>
<dbReference type="Pfam" id="PF07992">
    <property type="entry name" value="Pyr_redox_2"/>
    <property type="match status" value="1"/>
</dbReference>
<dbReference type="GO" id="GO:0005737">
    <property type="term" value="C:cytoplasm"/>
    <property type="evidence" value="ECO:0007669"/>
    <property type="project" value="TreeGrafter"/>
</dbReference>